<accession>A0A7N2QY05</accession>
<feature type="region of interest" description="Disordered" evidence="1">
    <location>
        <begin position="269"/>
        <end position="302"/>
    </location>
</feature>
<evidence type="ECO:0008006" key="6">
    <source>
        <dbReference type="Google" id="ProtNLM"/>
    </source>
</evidence>
<evidence type="ECO:0000259" key="2">
    <source>
        <dbReference type="Pfam" id="PF03372"/>
    </source>
</evidence>
<dbReference type="Pfam" id="PF03372">
    <property type="entry name" value="Exo_endo_phos"/>
    <property type="match status" value="1"/>
</dbReference>
<evidence type="ECO:0000313" key="4">
    <source>
        <dbReference type="EnsemblPlants" id="QL01p049528:mrna"/>
    </source>
</evidence>
<feature type="domain" description="Zinc knuckle CX2CX4HX4C" evidence="3">
    <location>
        <begin position="31"/>
        <end position="79"/>
    </location>
</feature>
<keyword evidence="5" id="KW-1185">Reference proteome</keyword>
<evidence type="ECO:0000313" key="5">
    <source>
        <dbReference type="Proteomes" id="UP000594261"/>
    </source>
</evidence>
<dbReference type="Gene3D" id="3.60.10.10">
    <property type="entry name" value="Endonuclease/exonuclease/phosphatase"/>
    <property type="match status" value="1"/>
</dbReference>
<proteinExistence type="predicted"/>
<protein>
    <recommendedName>
        <fullName evidence="6">Zinc knuckle CX2CX4HX4C domain-containing protein</fullName>
    </recommendedName>
</protein>
<dbReference type="Pfam" id="PF14392">
    <property type="entry name" value="zf-CCHC_4"/>
    <property type="match status" value="1"/>
</dbReference>
<dbReference type="InterPro" id="IPR036691">
    <property type="entry name" value="Endo/exonu/phosph_ase_sf"/>
</dbReference>
<feature type="domain" description="Endonuclease/exonuclease/phosphatase" evidence="2">
    <location>
        <begin position="378"/>
        <end position="494"/>
    </location>
</feature>
<dbReference type="EMBL" id="LRBV02000001">
    <property type="status" value="NOT_ANNOTATED_CDS"/>
    <property type="molecule type" value="Genomic_DNA"/>
</dbReference>
<dbReference type="PANTHER" id="PTHR35218:SF9">
    <property type="entry name" value="ENDONUCLEASE_EXONUCLEASE_PHOSPHATASE DOMAIN-CONTAINING PROTEIN"/>
    <property type="match status" value="1"/>
</dbReference>
<dbReference type="InterPro" id="IPR005135">
    <property type="entry name" value="Endo/exonuclease/phosphatase"/>
</dbReference>
<sequence>MDIGDTIGPVIKPCDDSEWKGGTFLRVRVRVDTTYPLCHGRRVTFEEGLERWVSFQYERLPNVCFWYGRLSHDDKKCEKWLKSKGTLSIDQQQFGNWIRANPFGSNRSRSIEVKGFEPRQSSSLGVIEQNEDEAVEQRAQTNEVVGSGGGKVKLTAAATAKDTNFSKSSTGAGFRRKPEAKNKQTGFEAVVMEIEKEVSPTQPMSNPRESDIVQQTNGNFMGKDSQKDLADKMEGLESQSKAQIFQGEDSQSREVGLLGCGTEQATTDEQIKGVKEGKSKTTNGSGVLGKIGIGPGPLGEVKKGQWTRITNRPNPKPREEVMHGAEGLKRKAREIQGTEEFNAEKEKKQKTEEETKKLSVLFATHLRSTETIQEFGVLVRAQDPTVMFLAETWPDEFRLVGLRDSLRFGHHHGVSRLTRGGGLVLFWKNDFDLQVMSSLDNHIDVLINRGKENVWRFTGFYGAPETQLRWKSWDLLRDLNNRFSISWLCRGDFNKLLKSHEKLEGRLRPYGQMQKF</sequence>
<name>A0A7N2QY05_QUELO</name>
<organism evidence="4 5">
    <name type="scientific">Quercus lobata</name>
    <name type="common">Valley oak</name>
    <dbReference type="NCBI Taxonomy" id="97700"/>
    <lineage>
        <taxon>Eukaryota</taxon>
        <taxon>Viridiplantae</taxon>
        <taxon>Streptophyta</taxon>
        <taxon>Embryophyta</taxon>
        <taxon>Tracheophyta</taxon>
        <taxon>Spermatophyta</taxon>
        <taxon>Magnoliopsida</taxon>
        <taxon>eudicotyledons</taxon>
        <taxon>Gunneridae</taxon>
        <taxon>Pentapetalae</taxon>
        <taxon>rosids</taxon>
        <taxon>fabids</taxon>
        <taxon>Fagales</taxon>
        <taxon>Fagaceae</taxon>
        <taxon>Quercus</taxon>
    </lineage>
</organism>
<dbReference type="Gramene" id="QL01p049528:mrna">
    <property type="protein sequence ID" value="QL01p049528:mrna"/>
    <property type="gene ID" value="QL01p049528"/>
</dbReference>
<evidence type="ECO:0000256" key="1">
    <source>
        <dbReference type="SAM" id="MobiDB-lite"/>
    </source>
</evidence>
<dbReference type="InterPro" id="IPR025836">
    <property type="entry name" value="Zn_knuckle_CX2CX4HX4C"/>
</dbReference>
<evidence type="ECO:0000259" key="3">
    <source>
        <dbReference type="Pfam" id="PF14392"/>
    </source>
</evidence>
<reference evidence="4" key="2">
    <citation type="submission" date="2021-01" db="UniProtKB">
        <authorList>
            <consortium name="EnsemblPlants"/>
        </authorList>
    </citation>
    <scope>IDENTIFICATION</scope>
</reference>
<dbReference type="EnsemblPlants" id="QL01p049528:mrna">
    <property type="protein sequence ID" value="QL01p049528:mrna"/>
    <property type="gene ID" value="QL01p049528"/>
</dbReference>
<feature type="compositionally biased region" description="Basic and acidic residues" evidence="1">
    <location>
        <begin position="269"/>
        <end position="279"/>
    </location>
</feature>
<feature type="compositionally biased region" description="Gly residues" evidence="1">
    <location>
        <begin position="286"/>
        <end position="297"/>
    </location>
</feature>
<dbReference type="AlphaFoldDB" id="A0A7N2QY05"/>
<dbReference type="SUPFAM" id="SSF56219">
    <property type="entry name" value="DNase I-like"/>
    <property type="match status" value="1"/>
</dbReference>
<dbReference type="InParanoid" id="A0A7N2QY05"/>
<dbReference type="Proteomes" id="UP000594261">
    <property type="component" value="Chromosome 1"/>
</dbReference>
<dbReference type="PANTHER" id="PTHR35218">
    <property type="entry name" value="RNASE H DOMAIN-CONTAINING PROTEIN"/>
    <property type="match status" value="1"/>
</dbReference>
<reference evidence="4 5" key="1">
    <citation type="journal article" date="2016" name="G3 (Bethesda)">
        <title>First Draft Assembly and Annotation of the Genome of a California Endemic Oak Quercus lobata Nee (Fagaceae).</title>
        <authorList>
            <person name="Sork V.L."/>
            <person name="Fitz-Gibbon S.T."/>
            <person name="Puiu D."/>
            <person name="Crepeau M."/>
            <person name="Gugger P.F."/>
            <person name="Sherman R."/>
            <person name="Stevens K."/>
            <person name="Langley C.H."/>
            <person name="Pellegrini M."/>
            <person name="Salzberg S.L."/>
        </authorList>
    </citation>
    <scope>NUCLEOTIDE SEQUENCE [LARGE SCALE GENOMIC DNA]</scope>
    <source>
        <strain evidence="4 5">cv. SW786</strain>
    </source>
</reference>